<dbReference type="GeneID" id="81352821"/>
<comment type="caution">
    <text evidence="5">The sequence shown here is derived from an EMBL/GenBank/DDBJ whole genome shotgun (WGS) entry which is preliminary data.</text>
</comment>
<feature type="compositionally biased region" description="Pro residues" evidence="2">
    <location>
        <begin position="97"/>
        <end position="108"/>
    </location>
</feature>
<feature type="region of interest" description="Disordered" evidence="2">
    <location>
        <begin position="710"/>
        <end position="731"/>
    </location>
</feature>
<keyword evidence="3" id="KW-1133">Transmembrane helix</keyword>
<evidence type="ECO:0000259" key="4">
    <source>
        <dbReference type="PROSITE" id="PS50026"/>
    </source>
</evidence>
<feature type="compositionally biased region" description="Pro residues" evidence="2">
    <location>
        <begin position="54"/>
        <end position="65"/>
    </location>
</feature>
<feature type="compositionally biased region" description="Polar residues" evidence="2">
    <location>
        <begin position="143"/>
        <end position="155"/>
    </location>
</feature>
<keyword evidence="3" id="KW-0472">Membrane</keyword>
<dbReference type="CDD" id="cd00054">
    <property type="entry name" value="EGF_CA"/>
    <property type="match status" value="1"/>
</dbReference>
<evidence type="ECO:0000313" key="6">
    <source>
        <dbReference type="Proteomes" id="UP001149074"/>
    </source>
</evidence>
<protein>
    <recommendedName>
        <fullName evidence="4">EGF-like domain-containing protein</fullName>
    </recommendedName>
</protein>
<dbReference type="PROSITE" id="PS01186">
    <property type="entry name" value="EGF_2"/>
    <property type="match status" value="1"/>
</dbReference>
<dbReference type="OrthoDB" id="283575at2759"/>
<dbReference type="AlphaFoldDB" id="A0A9W9G2E7"/>
<dbReference type="PANTHER" id="PTHR17178">
    <property type="entry name" value="SECRETORY GRANULE PROTEOGLYCAN CORE PROTEIN"/>
    <property type="match status" value="1"/>
</dbReference>
<evidence type="ECO:0000256" key="2">
    <source>
        <dbReference type="SAM" id="MobiDB-lite"/>
    </source>
</evidence>
<dbReference type="RefSeq" id="XP_056478883.1">
    <property type="nucleotide sequence ID" value="XM_056613842.1"/>
</dbReference>
<evidence type="ECO:0000313" key="5">
    <source>
        <dbReference type="EMBL" id="KAJ5110813.1"/>
    </source>
</evidence>
<evidence type="ECO:0000256" key="3">
    <source>
        <dbReference type="SAM" id="Phobius"/>
    </source>
</evidence>
<feature type="domain" description="EGF-like" evidence="4">
    <location>
        <begin position="582"/>
        <end position="619"/>
    </location>
</feature>
<reference evidence="5" key="2">
    <citation type="journal article" date="2023" name="IMA Fungus">
        <title>Comparative genomic study of the Penicillium genus elucidates a diverse pangenome and 15 lateral gene transfer events.</title>
        <authorList>
            <person name="Petersen C."/>
            <person name="Sorensen T."/>
            <person name="Nielsen M.R."/>
            <person name="Sondergaard T.E."/>
            <person name="Sorensen J.L."/>
            <person name="Fitzpatrick D.A."/>
            <person name="Frisvad J.C."/>
            <person name="Nielsen K.L."/>
        </authorList>
    </citation>
    <scope>NUCLEOTIDE SEQUENCE</scope>
    <source>
        <strain evidence="5">IBT 30761</strain>
    </source>
</reference>
<feature type="compositionally biased region" description="Pro residues" evidence="2">
    <location>
        <begin position="200"/>
        <end position="210"/>
    </location>
</feature>
<dbReference type="InterPro" id="IPR000742">
    <property type="entry name" value="EGF"/>
</dbReference>
<dbReference type="Gene3D" id="2.10.25.10">
    <property type="entry name" value="Laminin"/>
    <property type="match status" value="1"/>
</dbReference>
<feature type="region of interest" description="Disordered" evidence="2">
    <location>
        <begin position="1"/>
        <end position="350"/>
    </location>
</feature>
<dbReference type="PROSITE" id="PS50026">
    <property type="entry name" value="EGF_3"/>
    <property type="match status" value="1"/>
</dbReference>
<comment type="caution">
    <text evidence="1">Lacks conserved residue(s) required for the propagation of feature annotation.</text>
</comment>
<name>A0A9W9G2E7_9EURO</name>
<dbReference type="PROSITE" id="PS00022">
    <property type="entry name" value="EGF_1"/>
    <property type="match status" value="1"/>
</dbReference>
<keyword evidence="1" id="KW-1015">Disulfide bond</keyword>
<accession>A0A9W9G2E7</accession>
<feature type="region of interest" description="Disordered" evidence="2">
    <location>
        <begin position="749"/>
        <end position="799"/>
    </location>
</feature>
<feature type="compositionally biased region" description="Polar residues" evidence="2">
    <location>
        <begin position="115"/>
        <end position="135"/>
    </location>
</feature>
<reference evidence="5" key="1">
    <citation type="submission" date="2022-11" db="EMBL/GenBank/DDBJ databases">
        <authorList>
            <person name="Petersen C."/>
        </authorList>
    </citation>
    <scope>NUCLEOTIDE SEQUENCE</scope>
    <source>
        <strain evidence="5">IBT 30761</strain>
    </source>
</reference>
<gene>
    <name evidence="5" type="ORF">N7532_001348</name>
</gene>
<keyword evidence="1" id="KW-0245">EGF-like domain</keyword>
<keyword evidence="6" id="KW-1185">Reference proteome</keyword>
<feature type="transmembrane region" description="Helical" evidence="3">
    <location>
        <begin position="548"/>
        <end position="573"/>
    </location>
</feature>
<organism evidence="5 6">
    <name type="scientific">Penicillium argentinense</name>
    <dbReference type="NCBI Taxonomy" id="1131581"/>
    <lineage>
        <taxon>Eukaryota</taxon>
        <taxon>Fungi</taxon>
        <taxon>Dikarya</taxon>
        <taxon>Ascomycota</taxon>
        <taxon>Pezizomycotina</taxon>
        <taxon>Eurotiomycetes</taxon>
        <taxon>Eurotiomycetidae</taxon>
        <taxon>Eurotiales</taxon>
        <taxon>Aspergillaceae</taxon>
        <taxon>Penicillium</taxon>
    </lineage>
</organism>
<feature type="compositionally biased region" description="Low complexity" evidence="2">
    <location>
        <begin position="762"/>
        <end position="797"/>
    </location>
</feature>
<proteinExistence type="predicted"/>
<feature type="compositionally biased region" description="Polar residues" evidence="2">
    <location>
        <begin position="252"/>
        <end position="267"/>
    </location>
</feature>
<evidence type="ECO:0000256" key="1">
    <source>
        <dbReference type="PROSITE-ProRule" id="PRU00076"/>
    </source>
</evidence>
<dbReference type="Proteomes" id="UP001149074">
    <property type="component" value="Unassembled WGS sequence"/>
</dbReference>
<feature type="disulfide bond" evidence="1">
    <location>
        <begin position="609"/>
        <end position="618"/>
    </location>
</feature>
<keyword evidence="3" id="KW-0812">Transmembrane</keyword>
<dbReference type="EMBL" id="JAPQKI010000002">
    <property type="protein sequence ID" value="KAJ5110813.1"/>
    <property type="molecule type" value="Genomic_DNA"/>
</dbReference>
<dbReference type="PANTHER" id="PTHR17178:SF0">
    <property type="entry name" value="SERGLYCIN"/>
    <property type="match status" value="1"/>
</dbReference>
<feature type="compositionally biased region" description="Basic and acidic residues" evidence="2">
    <location>
        <begin position="23"/>
        <end position="37"/>
    </location>
</feature>
<feature type="compositionally biased region" description="Pro residues" evidence="2">
    <location>
        <begin position="12"/>
        <end position="22"/>
    </location>
</feature>
<sequence>MSSNFQGSHGPGPRPGPRPAGPEPDRKGSVKRARELLEAGVRPKRTSTTAPVPALQPRPFPPPPRNASHQTQWPLPATGLQPRPLNPQQHPRYVGPRGPPPQRPPRPSEVPSQIPSPSIYSVRSGLDSETSSNYPYPTRPARSFSQPKLVVQNQHPPRPSTADGSCPSPTSTVDLTPRISIATDDLFRHSTASGSSSVPDVPPVPLPESPQPLANAQQRKTAGLAAPSAHKARARRSSVSPIPEELPDPRQTLGSLASSRAIPSSWGSGPAESEILGAYLDIESDGEGSADHRPVEENAALVRSASLGKRGKPTMRTILKSNTGSEVSIPDAPTQNKENENSQNEKPGKAIIAPASIGQVLRAPSPRRKSVSTVSGESFIDPEKPRFAQPAQVYHNAALEKELEVLPAAAPTMSDKRPGGRKPPRLDMGAVRDAEARGSLSSLTDLIRRATKLATNLDHGRTASRTDLVASEADRRGPFGRRRNSGSISDILNSFPNPALATPDENRGSWPVFFGRSNLRNGEALASNEDEAKHQKASRKCCGMPRKWFIILCIVLFIIVILAILLPVFLVAVPNEKSKNDDTTSCAKSNPCSNGGVSVSSGTQCSCVCSNGYTGSTCTAAGDSSCVNSDVDNGTISKKATMGSSLPALFNESDSKFGITLDSVTIMALFSMNNISCKTENALIAFSDVDRSSSSSGKIRRSVDLETAGTVDSTAADSTNDKPMGLPIRPADDATPIALAARSMATTNGILYDNSGNRGEPSKTTSTTSDSQGTATTTGTSTATSITSTSSAKARSTGVPDDVVEFSQIAVLYIMQETGSFDSALSSEKEIETYLTESYANTSYPTMELMGTFALDFANKTITLDNGDGKTVH</sequence>